<feature type="region of interest" description="Disordered" evidence="1">
    <location>
        <begin position="99"/>
        <end position="124"/>
    </location>
</feature>
<evidence type="ECO:0000313" key="2">
    <source>
        <dbReference type="EMBL" id="OHT24991.1"/>
    </source>
</evidence>
<reference evidence="2 3" key="1">
    <citation type="submission" date="2016-03" db="EMBL/GenBank/DDBJ databases">
        <title>Genome sequence of Providencia stuartii strain, isolated from the salivary glands of larval Lucilia sericata.</title>
        <authorList>
            <person name="Yuan Y."/>
            <person name="Zhang Y."/>
            <person name="Fu S."/>
            <person name="Crippen T.L."/>
            <person name="Visi D."/>
            <person name="Benbow M.E."/>
            <person name="Allen M."/>
            <person name="Tomberlin J.K."/>
            <person name="Sze S.-H."/>
            <person name="Tarone A.M."/>
        </authorList>
    </citation>
    <scope>NUCLEOTIDE SEQUENCE [LARGE SCALE GENOMIC DNA]</scope>
    <source>
        <strain evidence="2 3">Crippen</strain>
    </source>
</reference>
<keyword evidence="3" id="KW-1185">Reference proteome</keyword>
<feature type="compositionally biased region" description="Basic and acidic residues" evidence="1">
    <location>
        <begin position="105"/>
        <end position="124"/>
    </location>
</feature>
<evidence type="ECO:0000256" key="1">
    <source>
        <dbReference type="SAM" id="MobiDB-lite"/>
    </source>
</evidence>
<dbReference type="AlphaFoldDB" id="A0A1S1HU99"/>
<evidence type="ECO:0000313" key="3">
    <source>
        <dbReference type="Proteomes" id="UP000179588"/>
    </source>
</evidence>
<organism evidence="2 3">
    <name type="scientific">Providencia stuartii</name>
    <dbReference type="NCBI Taxonomy" id="588"/>
    <lineage>
        <taxon>Bacteria</taxon>
        <taxon>Pseudomonadati</taxon>
        <taxon>Pseudomonadota</taxon>
        <taxon>Gammaproteobacteria</taxon>
        <taxon>Enterobacterales</taxon>
        <taxon>Morganellaceae</taxon>
        <taxon>Providencia</taxon>
    </lineage>
</organism>
<name>A0A1S1HU99_PROST</name>
<accession>A0A1S1HU99</accession>
<gene>
    <name evidence="2" type="ORF">A3Q29_16480</name>
</gene>
<protein>
    <submittedName>
        <fullName evidence="2">Uncharacterized protein</fullName>
    </submittedName>
</protein>
<dbReference type="EMBL" id="LVIE01000090">
    <property type="protein sequence ID" value="OHT24991.1"/>
    <property type="molecule type" value="Genomic_DNA"/>
</dbReference>
<sequence>MKYIVAKGAKLSFPDGTHFDLLEGIHDSAEFSKQVTEHWAFSAYAKPLDESELQKEEESKNMGVKIKSLEDEITALKATLKEKDDLIASQSDEITALKAAPTVETKTDKKQGAADGKKQSSADS</sequence>
<comment type="caution">
    <text evidence="2">The sequence shown here is derived from an EMBL/GenBank/DDBJ whole genome shotgun (WGS) entry which is preliminary data.</text>
</comment>
<proteinExistence type="predicted"/>
<dbReference type="Proteomes" id="UP000179588">
    <property type="component" value="Unassembled WGS sequence"/>
</dbReference>